<dbReference type="KEGG" id="smiz:4412673_03053"/>
<reference evidence="1 2" key="1">
    <citation type="submission" date="2017-06" db="EMBL/GenBank/DDBJ databases">
        <authorList>
            <consortium name="Pathogen Informatics"/>
        </authorList>
    </citation>
    <scope>NUCLEOTIDE SEQUENCE [LARGE SCALE GENOMIC DNA]</scope>
    <source>
        <strain evidence="1 2">NCTC12149</strain>
    </source>
</reference>
<evidence type="ECO:0000313" key="1">
    <source>
        <dbReference type="EMBL" id="SNV54215.1"/>
    </source>
</evidence>
<protein>
    <submittedName>
        <fullName evidence="1">Uncharacterized protein</fullName>
    </submittedName>
</protein>
<organism evidence="1 2">
    <name type="scientific">Sphingobacterium mizutaii</name>
    <dbReference type="NCBI Taxonomy" id="1010"/>
    <lineage>
        <taxon>Bacteria</taxon>
        <taxon>Pseudomonadati</taxon>
        <taxon>Bacteroidota</taxon>
        <taxon>Sphingobacteriia</taxon>
        <taxon>Sphingobacteriales</taxon>
        <taxon>Sphingobacteriaceae</taxon>
        <taxon>Sphingobacterium</taxon>
    </lineage>
</organism>
<sequence length="35" mass="4255">MINKKINKLIDTSFTLLSYLLKPKIRLNFDIRKLY</sequence>
<name>A0AAJ4XDP6_9SPHI</name>
<dbReference type="EMBL" id="LT906468">
    <property type="protein sequence ID" value="SNV54215.1"/>
    <property type="molecule type" value="Genomic_DNA"/>
</dbReference>
<accession>A0AAJ4XDP6</accession>
<dbReference type="AlphaFoldDB" id="A0AAJ4XDP6"/>
<proteinExistence type="predicted"/>
<dbReference type="Proteomes" id="UP000215355">
    <property type="component" value="Chromosome 1"/>
</dbReference>
<evidence type="ECO:0000313" key="2">
    <source>
        <dbReference type="Proteomes" id="UP000215355"/>
    </source>
</evidence>
<gene>
    <name evidence="1" type="ORF">SAMEA4412673_03053</name>
</gene>